<dbReference type="RefSeq" id="WP_014043778.1">
    <property type="nucleotide sequence ID" value="NC_015952.1"/>
</dbReference>
<dbReference type="HOGENOM" id="CLU_674259_0_0_11"/>
<geneLocation type="plasmid" evidence="2 3">
    <name>pSTRVI02</name>
</geneLocation>
<feature type="compositionally biased region" description="Basic and acidic residues" evidence="1">
    <location>
        <begin position="1"/>
        <end position="11"/>
    </location>
</feature>
<dbReference type="Proteomes" id="UP000008703">
    <property type="component" value="Plasmid pSTRVI02"/>
</dbReference>
<dbReference type="EMBL" id="CP002996">
    <property type="protein sequence ID" value="AEM88843.1"/>
    <property type="molecule type" value="Genomic_DNA"/>
</dbReference>
<keyword evidence="3" id="KW-1185">Reference proteome</keyword>
<sequence length="408" mass="44480">MSTPTRNHDGRYTIGKRQPNGRCPVFVDGATEPTGYVWTTGHGARPWATEGSDSHPATYPDMNARRWQAAERVVDLVDARKLSATEAEQRRERAGRAPEGWRFASWEEITREGFRRVRLVAQSAYVDPANDGQPDAGERYAVSFRAKPVRLHSVSRHGRVPQLQALYGDFLHVTYEGGPLYAACGNNGIALGALVPVDTPRRTVSAVPCPECGSHDALYAFGARTGCGACVCRALKWVPDDLPFPIADDDPVFNPGDRVALDVVGTDGITDSHYGTVCEWTAYLDGWSAHPAGGVFRNVRVSLPYGSGQSNCVPAKLRKVDQVEDFPAETVEGWRAGAEAVRFDYNADGVAFERRGWVVGFSDGPDGARMLRFTSSPTLPATPYPVAEVFRIGSHAAWCAARSRKRAA</sequence>
<name>G2PHP2_STRV4</name>
<evidence type="ECO:0000313" key="2">
    <source>
        <dbReference type="EMBL" id="AEM88843.1"/>
    </source>
</evidence>
<protein>
    <submittedName>
        <fullName evidence="2">Uncharacterized protein</fullName>
    </submittedName>
</protein>
<dbReference type="AlphaFoldDB" id="G2PHP2"/>
<dbReference type="eggNOG" id="ENOG5030MUM">
    <property type="taxonomic scope" value="Bacteria"/>
</dbReference>
<evidence type="ECO:0000256" key="1">
    <source>
        <dbReference type="SAM" id="MobiDB-lite"/>
    </source>
</evidence>
<reference evidence="2" key="1">
    <citation type="submission" date="2011-08" db="EMBL/GenBank/DDBJ databases">
        <title>Complete sequence of plasmid 2 of Streptomyces violaceusniger Tu 4113.</title>
        <authorList>
            <consortium name="US DOE Joint Genome Institute"/>
            <person name="Lucas S."/>
            <person name="Han J."/>
            <person name="Lapidus A."/>
            <person name="Cheng J.-F."/>
            <person name="Goodwin L."/>
            <person name="Pitluck S."/>
            <person name="Peters L."/>
            <person name="Ivanova N."/>
            <person name="Daligault H."/>
            <person name="Detter J.C."/>
            <person name="Han C."/>
            <person name="Tapia R."/>
            <person name="Land M."/>
            <person name="Hauser L."/>
            <person name="Kyrpides N."/>
            <person name="Ivanova N."/>
            <person name="Pagani I."/>
            <person name="Hagen A."/>
            <person name="Katz L."/>
            <person name="Fiedler H.-P."/>
            <person name="Keasling J."/>
            <person name="Fortman J."/>
            <person name="Woyke T."/>
        </authorList>
    </citation>
    <scope>NUCLEOTIDE SEQUENCE [LARGE SCALE GENOMIC DNA]</scope>
    <source>
        <strain evidence="2">Tu 4113</strain>
        <plasmid evidence="2">pSTRVI02</plasmid>
    </source>
</reference>
<proteinExistence type="predicted"/>
<dbReference type="KEGG" id="svl:Strvi_0067"/>
<gene>
    <name evidence="2" type="ORF">Strvi_0067</name>
</gene>
<evidence type="ECO:0000313" key="3">
    <source>
        <dbReference type="Proteomes" id="UP000008703"/>
    </source>
</evidence>
<keyword evidence="2" id="KW-0614">Plasmid</keyword>
<organism evidence="2 3">
    <name type="scientific">Streptomyces violaceusniger (strain Tu 4113)</name>
    <dbReference type="NCBI Taxonomy" id="653045"/>
    <lineage>
        <taxon>Bacteria</taxon>
        <taxon>Bacillati</taxon>
        <taxon>Actinomycetota</taxon>
        <taxon>Actinomycetes</taxon>
        <taxon>Kitasatosporales</taxon>
        <taxon>Streptomycetaceae</taxon>
        <taxon>Streptomyces</taxon>
        <taxon>Streptomyces violaceusniger group</taxon>
    </lineage>
</organism>
<feature type="region of interest" description="Disordered" evidence="1">
    <location>
        <begin position="1"/>
        <end position="20"/>
    </location>
</feature>
<accession>G2PHP2</accession>